<organism evidence="3 4">
    <name type="scientific">Prorocentrum cordatum</name>
    <dbReference type="NCBI Taxonomy" id="2364126"/>
    <lineage>
        <taxon>Eukaryota</taxon>
        <taxon>Sar</taxon>
        <taxon>Alveolata</taxon>
        <taxon>Dinophyceae</taxon>
        <taxon>Prorocentrales</taxon>
        <taxon>Prorocentraceae</taxon>
        <taxon>Prorocentrum</taxon>
    </lineage>
</organism>
<feature type="transmembrane region" description="Helical" evidence="2">
    <location>
        <begin position="47"/>
        <end position="65"/>
    </location>
</feature>
<keyword evidence="4" id="KW-1185">Reference proteome</keyword>
<feature type="transmembrane region" description="Helical" evidence="2">
    <location>
        <begin position="232"/>
        <end position="251"/>
    </location>
</feature>
<evidence type="ECO:0000313" key="4">
    <source>
        <dbReference type="Proteomes" id="UP001189429"/>
    </source>
</evidence>
<dbReference type="EMBL" id="CAUYUJ010022213">
    <property type="protein sequence ID" value="CAK0909535.1"/>
    <property type="molecule type" value="Genomic_DNA"/>
</dbReference>
<dbReference type="PANTHER" id="PTHR31610">
    <property type="entry name" value="SLR0360 PROTEIN"/>
    <property type="match status" value="1"/>
</dbReference>
<feature type="transmembrane region" description="Helical" evidence="2">
    <location>
        <begin position="263"/>
        <end position="284"/>
    </location>
</feature>
<feature type="transmembrane region" description="Helical" evidence="2">
    <location>
        <begin position="142"/>
        <end position="165"/>
    </location>
</feature>
<dbReference type="PANTHER" id="PTHR31610:SF0">
    <property type="entry name" value="SLC26A_SULP TRANSPORTER DOMAIN-CONTAINING PROTEIN"/>
    <property type="match status" value="1"/>
</dbReference>
<dbReference type="Proteomes" id="UP001189429">
    <property type="component" value="Unassembled WGS sequence"/>
</dbReference>
<protein>
    <recommendedName>
        <fullName evidence="5">H(+)-exporting diphosphatase</fullName>
    </recommendedName>
</protein>
<gene>
    <name evidence="3" type="ORF">PCOR1329_LOCUS83916</name>
</gene>
<evidence type="ECO:0008006" key="5">
    <source>
        <dbReference type="Google" id="ProtNLM"/>
    </source>
</evidence>
<comment type="caution">
    <text evidence="3">The sequence shown here is derived from an EMBL/GenBank/DDBJ whole genome shotgun (WGS) entry which is preliminary data.</text>
</comment>
<feature type="transmembrane region" description="Helical" evidence="2">
    <location>
        <begin position="12"/>
        <end position="41"/>
    </location>
</feature>
<keyword evidence="2" id="KW-0472">Membrane</keyword>
<sequence>MVTLAGIGFTYLGMAQLFICFQAGYSGLLTFAVMLLVFFGGFKTDPVPASVAILAVGFVGGWLSFQRWEGGGSIEAVSQSFGAVGFYIPSLLDAESLSVVPEVLGENLAMILPVSFTGALGTLLCVYGAAEAGDVYSIRETMIVDGATTMLAAIFGSPLGTCVYIGHPQYKSQHGGVYYSVLSGLMFSALSITGMFAALSAFLPPYATAPMILFVGLAINQDTFSICPPRHIPAAIVGVFPAVADWILSFWPSGQVHPPPALYALGKGALLTGLIWTSVTVFVIDQRFKEAAIWTAVGAFLAGLGLIHQASMDLTFERFLCGGPPPADGAEAGSSCNDFGTSACSFVLGYLQVSLLMVGMWWLQGSASDRVASADREDDAHKAETMIQTMSTVVAKWKSFTRRQSLTAATPLRQRQLSSELELNGRQSASRTTSST</sequence>
<feature type="transmembrane region" description="Helical" evidence="2">
    <location>
        <begin position="291"/>
        <end position="310"/>
    </location>
</feature>
<evidence type="ECO:0000256" key="2">
    <source>
        <dbReference type="SAM" id="Phobius"/>
    </source>
</evidence>
<feature type="transmembrane region" description="Helical" evidence="2">
    <location>
        <begin position="108"/>
        <end position="130"/>
    </location>
</feature>
<keyword evidence="2" id="KW-0812">Transmembrane</keyword>
<feature type="region of interest" description="Disordered" evidence="1">
    <location>
        <begin position="411"/>
        <end position="436"/>
    </location>
</feature>
<evidence type="ECO:0000256" key="1">
    <source>
        <dbReference type="SAM" id="MobiDB-lite"/>
    </source>
</evidence>
<proteinExistence type="predicted"/>
<name>A0ABN9YBN7_9DINO</name>
<accession>A0ABN9YBN7</accession>
<feature type="transmembrane region" description="Helical" evidence="2">
    <location>
        <begin position="177"/>
        <end position="197"/>
    </location>
</feature>
<reference evidence="3" key="1">
    <citation type="submission" date="2023-10" db="EMBL/GenBank/DDBJ databases">
        <authorList>
            <person name="Chen Y."/>
            <person name="Shah S."/>
            <person name="Dougan E. K."/>
            <person name="Thang M."/>
            <person name="Chan C."/>
        </authorList>
    </citation>
    <scope>NUCLEOTIDE SEQUENCE [LARGE SCALE GENOMIC DNA]</scope>
</reference>
<evidence type="ECO:0000313" key="3">
    <source>
        <dbReference type="EMBL" id="CAK0909535.1"/>
    </source>
</evidence>
<keyword evidence="2" id="KW-1133">Transmembrane helix</keyword>